<comment type="caution">
    <text evidence="2">The sequence shown here is derived from an EMBL/GenBank/DDBJ whole genome shotgun (WGS) entry which is preliminary data.</text>
</comment>
<dbReference type="SUPFAM" id="SSF53474">
    <property type="entry name" value="alpha/beta-Hydrolases"/>
    <property type="match status" value="1"/>
</dbReference>
<gene>
    <name evidence="2" type="ORF">FEM48_Zijuj08G0195300</name>
</gene>
<accession>A0A978V0Y9</accession>
<dbReference type="EMBL" id="JAEACU010000008">
    <property type="protein sequence ID" value="KAH7520905.1"/>
    <property type="molecule type" value="Genomic_DNA"/>
</dbReference>
<evidence type="ECO:0000256" key="1">
    <source>
        <dbReference type="SAM" id="MobiDB-lite"/>
    </source>
</evidence>
<sequence>MEFLDSRLQQKMDNSKHPENPSGEVSEYSRKQDTGCNNMVDTASRALAFLLADNGFDVWLAYWQWTWNELVAYDLTATVQYVHDKTGKKMHYVGHSLGTLVALAAFSKHQLLNMVRSAALLSPVAYVGHTASPLTISAAENFLSEASTNSFSNLFYNIRRWDLEFMMSIGQNCCLNKRFLDTFLSHEPQPSAMKNMIHLSQSNGKEKTITMFDHGNGEENRKYVGQPNPPAYNMKHITKDFLLCLSHGGEDALADIKDVHLLLDDLKIITKISLRFIS</sequence>
<dbReference type="Gene3D" id="3.40.50.1820">
    <property type="entry name" value="alpha/beta hydrolase"/>
    <property type="match status" value="1"/>
</dbReference>
<protein>
    <recommendedName>
        <fullName evidence="4">Triacylglycerol lipase 2-like</fullName>
    </recommendedName>
</protein>
<dbReference type="Proteomes" id="UP000813462">
    <property type="component" value="Unassembled WGS sequence"/>
</dbReference>
<dbReference type="AlphaFoldDB" id="A0A978V0Y9"/>
<evidence type="ECO:0000313" key="2">
    <source>
        <dbReference type="EMBL" id="KAH7520905.1"/>
    </source>
</evidence>
<reference evidence="2" key="1">
    <citation type="journal article" date="2021" name="Front. Plant Sci.">
        <title>Chromosome-Scale Genome Assembly for Chinese Sour Jujube and Insights Into Its Genome Evolution and Domestication Signature.</title>
        <authorList>
            <person name="Shen L.-Y."/>
            <person name="Luo H."/>
            <person name="Wang X.-L."/>
            <person name="Wang X.-M."/>
            <person name="Qiu X.-J."/>
            <person name="Liu H."/>
            <person name="Zhou S.-S."/>
            <person name="Jia K.-H."/>
            <person name="Nie S."/>
            <person name="Bao Y.-T."/>
            <person name="Zhang R.-G."/>
            <person name="Yun Q.-Z."/>
            <person name="Chai Y.-H."/>
            <person name="Lu J.-Y."/>
            <person name="Li Y."/>
            <person name="Zhao S.-W."/>
            <person name="Mao J.-F."/>
            <person name="Jia S.-G."/>
            <person name="Mao Y.-M."/>
        </authorList>
    </citation>
    <scope>NUCLEOTIDE SEQUENCE</scope>
    <source>
        <strain evidence="2">AT0</strain>
        <tissue evidence="2">Leaf</tissue>
    </source>
</reference>
<evidence type="ECO:0008006" key="4">
    <source>
        <dbReference type="Google" id="ProtNLM"/>
    </source>
</evidence>
<dbReference type="PANTHER" id="PTHR11005">
    <property type="entry name" value="LYSOSOMAL ACID LIPASE-RELATED"/>
    <property type="match status" value="1"/>
</dbReference>
<proteinExistence type="predicted"/>
<name>A0A978V0Y9_ZIZJJ</name>
<evidence type="ECO:0000313" key="3">
    <source>
        <dbReference type="Proteomes" id="UP000813462"/>
    </source>
</evidence>
<feature type="compositionally biased region" description="Basic and acidic residues" evidence="1">
    <location>
        <begin position="1"/>
        <end position="19"/>
    </location>
</feature>
<dbReference type="InterPro" id="IPR029058">
    <property type="entry name" value="AB_hydrolase_fold"/>
</dbReference>
<organism evidence="2 3">
    <name type="scientific">Ziziphus jujuba var. spinosa</name>
    <dbReference type="NCBI Taxonomy" id="714518"/>
    <lineage>
        <taxon>Eukaryota</taxon>
        <taxon>Viridiplantae</taxon>
        <taxon>Streptophyta</taxon>
        <taxon>Embryophyta</taxon>
        <taxon>Tracheophyta</taxon>
        <taxon>Spermatophyta</taxon>
        <taxon>Magnoliopsida</taxon>
        <taxon>eudicotyledons</taxon>
        <taxon>Gunneridae</taxon>
        <taxon>Pentapetalae</taxon>
        <taxon>rosids</taxon>
        <taxon>fabids</taxon>
        <taxon>Rosales</taxon>
        <taxon>Rhamnaceae</taxon>
        <taxon>Paliureae</taxon>
        <taxon>Ziziphus</taxon>
    </lineage>
</organism>
<feature type="region of interest" description="Disordered" evidence="1">
    <location>
        <begin position="1"/>
        <end position="31"/>
    </location>
</feature>